<sequence>MCVLSITITGHAFAKDMKDMTGRVVAVPDRVQTVYAVSPPETMLVYALDPTLLAGLNFPLRGCEKYIDTHTLNLPVIGGYFGQGKTPNKEKLVKLNPDLVIGRKSNPMSEKFEQFLAKFNIPIATIIIDRLDQYPEAFELTGAILNREARARKLADYTRATFSQVSEKTVSIPTAKRVRVYYAEGNDGLYTESNGSIHAELIPLAGGVNVHDQGTVTRYGRDKVTMETIIAYQPEVIFVEQPVFYDKIYSSPGWKSIPAVKNKRVYLIPKKPFNWFDRPPSFMRILGLKWVAQTLYPDLFGLDMQQECRDFFHLFLQKDISPEDAAQLMSSAQ</sequence>
<dbReference type="InterPro" id="IPR050902">
    <property type="entry name" value="ABC_Transporter_SBP"/>
</dbReference>
<dbReference type="PANTHER" id="PTHR30535:SF34">
    <property type="entry name" value="MOLYBDATE-BINDING PROTEIN MOLA"/>
    <property type="match status" value="1"/>
</dbReference>
<protein>
    <submittedName>
        <fullName evidence="2">Iron ABC transporter substrate-binding protein</fullName>
    </submittedName>
</protein>
<proteinExistence type="predicted"/>
<dbReference type="EMBL" id="AP024485">
    <property type="protein sequence ID" value="BCS88979.1"/>
    <property type="molecule type" value="Genomic_DNA"/>
</dbReference>
<dbReference type="PROSITE" id="PS50983">
    <property type="entry name" value="FE_B12_PBP"/>
    <property type="match status" value="1"/>
</dbReference>
<evidence type="ECO:0000259" key="1">
    <source>
        <dbReference type="PROSITE" id="PS50983"/>
    </source>
</evidence>
<evidence type="ECO:0000313" key="3">
    <source>
        <dbReference type="Proteomes" id="UP001053296"/>
    </source>
</evidence>
<organism evidence="2 3">
    <name type="scientific">Pseudodesulfovibrio sediminis</name>
    <dbReference type="NCBI Taxonomy" id="2810563"/>
    <lineage>
        <taxon>Bacteria</taxon>
        <taxon>Pseudomonadati</taxon>
        <taxon>Thermodesulfobacteriota</taxon>
        <taxon>Desulfovibrionia</taxon>
        <taxon>Desulfovibrionales</taxon>
        <taxon>Desulfovibrionaceae</taxon>
    </lineage>
</organism>
<dbReference type="Proteomes" id="UP001053296">
    <property type="component" value="Chromosome"/>
</dbReference>
<keyword evidence="3" id="KW-1185">Reference proteome</keyword>
<dbReference type="Pfam" id="PF01497">
    <property type="entry name" value="Peripla_BP_2"/>
    <property type="match status" value="1"/>
</dbReference>
<dbReference type="Gene3D" id="1.20.58.2180">
    <property type="match status" value="1"/>
</dbReference>
<dbReference type="PANTHER" id="PTHR30535">
    <property type="entry name" value="VITAMIN B12-BINDING PROTEIN"/>
    <property type="match status" value="1"/>
</dbReference>
<feature type="domain" description="Fe/B12 periplasmic-binding" evidence="1">
    <location>
        <begin position="33"/>
        <end position="299"/>
    </location>
</feature>
<dbReference type="Gene3D" id="3.40.50.1980">
    <property type="entry name" value="Nitrogenase molybdenum iron protein domain"/>
    <property type="match status" value="2"/>
</dbReference>
<dbReference type="InterPro" id="IPR002491">
    <property type="entry name" value="ABC_transptr_periplasmic_BD"/>
</dbReference>
<name>A0ABM9SDR9_9BACT</name>
<dbReference type="SUPFAM" id="SSF53807">
    <property type="entry name" value="Helical backbone' metal receptor"/>
    <property type="match status" value="1"/>
</dbReference>
<accession>A0ABM9SDR9</accession>
<evidence type="ECO:0000313" key="2">
    <source>
        <dbReference type="EMBL" id="BCS88979.1"/>
    </source>
</evidence>
<gene>
    <name evidence="2" type="ORF">PSDVSF_22210</name>
</gene>
<reference evidence="2" key="1">
    <citation type="journal article" date="2022" name="Arch. Microbiol.">
        <title>Pseudodesulfovibrio sediminis sp. nov., a mesophilic and neutrophilic sulfate-reducing bacterium isolated from sediment of a brackish lake.</title>
        <authorList>
            <person name="Takahashi A."/>
            <person name="Kojima H."/>
            <person name="Watanabe M."/>
            <person name="Fukui M."/>
        </authorList>
    </citation>
    <scope>NUCLEOTIDE SEQUENCE</scope>
    <source>
        <strain evidence="2">SF6</strain>
    </source>
</reference>